<dbReference type="InterPro" id="IPR036411">
    <property type="entry name" value="TorD-like_sf"/>
</dbReference>
<reference evidence="4" key="1">
    <citation type="journal article" date="2019" name="Int. J. Syst. Evol. Microbiol.">
        <title>The Global Catalogue of Microorganisms (GCM) 10K type strain sequencing project: providing services to taxonomists for standard genome sequencing and annotation.</title>
        <authorList>
            <consortium name="The Broad Institute Genomics Platform"/>
            <consortium name="The Broad Institute Genome Sequencing Center for Infectious Disease"/>
            <person name="Wu L."/>
            <person name="Ma J."/>
        </authorList>
    </citation>
    <scope>NUCLEOTIDE SEQUENCE [LARGE SCALE GENOMIC DNA]</scope>
    <source>
        <strain evidence="4">KCTC 42424</strain>
    </source>
</reference>
<dbReference type="EMBL" id="JBHRYB010000014">
    <property type="protein sequence ID" value="MFC3681331.1"/>
    <property type="molecule type" value="Genomic_DNA"/>
</dbReference>
<name>A0ABV7VXT5_9GAMM</name>
<keyword evidence="1" id="KW-0534">Nitrate assimilation</keyword>
<dbReference type="Gene3D" id="1.10.3480.10">
    <property type="entry name" value="TorD-like"/>
    <property type="match status" value="1"/>
</dbReference>
<evidence type="ECO:0000313" key="4">
    <source>
        <dbReference type="Proteomes" id="UP001595722"/>
    </source>
</evidence>
<dbReference type="SUPFAM" id="SSF89155">
    <property type="entry name" value="TorD-like"/>
    <property type="match status" value="1"/>
</dbReference>
<dbReference type="Proteomes" id="UP001595722">
    <property type="component" value="Unassembled WGS sequence"/>
</dbReference>
<evidence type="ECO:0000313" key="3">
    <source>
        <dbReference type="EMBL" id="MFC3681331.1"/>
    </source>
</evidence>
<accession>A0ABV7VXT5</accession>
<comment type="caution">
    <text evidence="3">The sequence shown here is derived from an EMBL/GenBank/DDBJ whole genome shotgun (WGS) entry which is preliminary data.</text>
</comment>
<dbReference type="Pfam" id="PF02613">
    <property type="entry name" value="Nitrate_red_del"/>
    <property type="match status" value="1"/>
</dbReference>
<dbReference type="PANTHER" id="PTHR43680">
    <property type="entry name" value="NITRATE REDUCTASE MOLYBDENUM COFACTOR ASSEMBLY CHAPERONE"/>
    <property type="match status" value="1"/>
</dbReference>
<protein>
    <submittedName>
        <fullName evidence="3">Nitrate reductase molybdenum cofactor assembly chaperone</fullName>
    </submittedName>
</protein>
<gene>
    <name evidence="3" type="primary">narJ</name>
    <name evidence="3" type="ORF">ACFOMG_14600</name>
</gene>
<dbReference type="PANTHER" id="PTHR43680:SF2">
    <property type="entry name" value="NITRATE REDUCTASE MOLYBDENUM COFACTOR ASSEMBLY CHAPERONE NARJ"/>
    <property type="match status" value="1"/>
</dbReference>
<evidence type="ECO:0000256" key="2">
    <source>
        <dbReference type="SAM" id="MobiDB-lite"/>
    </source>
</evidence>
<sequence length="241" mass="27330">MMMKILRVISLLMDYPTAELVAAEQELSRAVQQSPLAEEQQQALLLFIRQHCQQDLLSWQEQYDGLFERGRSLSLLLFEHVHGESRDRGQAMVDLVNQYKQAGLGIAVNELPDFIPLYLDFLSTQGEENGRLGLQEVAHILALLACRLEQREADYAVLFHSLIQLSDMALDLDDLRSQIAAEEPDHTAKALDKVWEEEMVNFMDNAESSCGNNNRPSEGQRRDQHIPLNTELLNASAVDRA</sequence>
<proteinExistence type="predicted"/>
<organism evidence="3 4">
    <name type="scientific">Bacterioplanoides pacificum</name>
    <dbReference type="NCBI Taxonomy" id="1171596"/>
    <lineage>
        <taxon>Bacteria</taxon>
        <taxon>Pseudomonadati</taxon>
        <taxon>Pseudomonadota</taxon>
        <taxon>Gammaproteobacteria</taxon>
        <taxon>Oceanospirillales</taxon>
        <taxon>Oceanospirillaceae</taxon>
        <taxon>Bacterioplanoides</taxon>
    </lineage>
</organism>
<keyword evidence="4" id="KW-1185">Reference proteome</keyword>
<feature type="compositionally biased region" description="Polar residues" evidence="2">
    <location>
        <begin position="206"/>
        <end position="217"/>
    </location>
</feature>
<feature type="region of interest" description="Disordered" evidence="2">
    <location>
        <begin position="205"/>
        <end position="228"/>
    </location>
</feature>
<dbReference type="NCBIfam" id="TIGR00684">
    <property type="entry name" value="narJ"/>
    <property type="match status" value="1"/>
</dbReference>
<evidence type="ECO:0000256" key="1">
    <source>
        <dbReference type="ARBA" id="ARBA00023063"/>
    </source>
</evidence>
<dbReference type="InterPro" id="IPR003765">
    <property type="entry name" value="NO3_reductase_chaperone_NarJ"/>
</dbReference>
<dbReference type="InterPro" id="IPR020945">
    <property type="entry name" value="DMSO/NO3_reduct_chaperone"/>
</dbReference>